<dbReference type="EMBL" id="BSEC01000001">
    <property type="protein sequence ID" value="GLI94788.1"/>
    <property type="molecule type" value="Genomic_DNA"/>
</dbReference>
<evidence type="ECO:0000256" key="1">
    <source>
        <dbReference type="SAM" id="Phobius"/>
    </source>
</evidence>
<dbReference type="AlphaFoldDB" id="A0A9W6GXJ1"/>
<name>A0A9W6GXJ1_9HYPH</name>
<dbReference type="RefSeq" id="WP_281804984.1">
    <property type="nucleotide sequence ID" value="NZ_BSEC01000001.1"/>
</dbReference>
<keyword evidence="1" id="KW-0812">Transmembrane</keyword>
<keyword evidence="3" id="KW-1185">Reference proteome</keyword>
<keyword evidence="1" id="KW-1133">Transmembrane helix</keyword>
<evidence type="ECO:0000313" key="2">
    <source>
        <dbReference type="EMBL" id="GLI94788.1"/>
    </source>
</evidence>
<dbReference type="Proteomes" id="UP001144323">
    <property type="component" value="Unassembled WGS sequence"/>
</dbReference>
<evidence type="ECO:0000313" key="3">
    <source>
        <dbReference type="Proteomes" id="UP001144323"/>
    </source>
</evidence>
<keyword evidence="1" id="KW-0472">Membrane</keyword>
<sequence length="119" mass="12385">MSDISKAWVWNSYRGVVDAAAETAGAKAGGKDTAEVVRLRTVSSSGQRASGARTKFGLAIAASLLIGAFFPMIALLLFLIAALLIVSGREPEKTKEVFAGLPGGDLVEKALGHIDAWLA</sequence>
<protein>
    <submittedName>
        <fullName evidence="2">Uncharacterized protein</fullName>
    </submittedName>
</protein>
<feature type="transmembrane region" description="Helical" evidence="1">
    <location>
        <begin position="58"/>
        <end position="86"/>
    </location>
</feature>
<reference evidence="2" key="1">
    <citation type="journal article" date="2023" name="Int. J. Syst. Evol. Microbiol.">
        <title>Methylocystis iwaonis sp. nov., a type II methane-oxidizing bacterium from surface soil of a rice paddy field in Japan, and emended description of the genus Methylocystis (ex Whittenbury et al. 1970) Bowman et al. 1993.</title>
        <authorList>
            <person name="Kaise H."/>
            <person name="Sawadogo J.B."/>
            <person name="Alam M.S."/>
            <person name="Ueno C."/>
            <person name="Dianou D."/>
            <person name="Shinjo R."/>
            <person name="Asakawa S."/>
        </authorList>
    </citation>
    <scope>NUCLEOTIDE SEQUENCE</scope>
    <source>
        <strain evidence="2">LMG27198</strain>
    </source>
</reference>
<gene>
    <name evidence="2" type="ORF">LMG27198_37800</name>
</gene>
<organism evidence="2 3">
    <name type="scientific">Methylocystis echinoides</name>
    <dbReference type="NCBI Taxonomy" id="29468"/>
    <lineage>
        <taxon>Bacteria</taxon>
        <taxon>Pseudomonadati</taxon>
        <taxon>Pseudomonadota</taxon>
        <taxon>Alphaproteobacteria</taxon>
        <taxon>Hyphomicrobiales</taxon>
        <taxon>Methylocystaceae</taxon>
        <taxon>Methylocystis</taxon>
    </lineage>
</organism>
<proteinExistence type="predicted"/>
<accession>A0A9W6GXJ1</accession>
<comment type="caution">
    <text evidence="2">The sequence shown here is derived from an EMBL/GenBank/DDBJ whole genome shotgun (WGS) entry which is preliminary data.</text>
</comment>